<dbReference type="Pfam" id="PF12708">
    <property type="entry name" value="Pect-lyase_RHGA_epim"/>
    <property type="match status" value="1"/>
</dbReference>
<dbReference type="PROSITE" id="PS51318">
    <property type="entry name" value="TAT"/>
    <property type="match status" value="1"/>
</dbReference>
<feature type="domain" description="Rhamnogalacturonase A/B/Epimerase-like pectate lyase" evidence="1">
    <location>
        <begin position="51"/>
        <end position="115"/>
    </location>
</feature>
<evidence type="ECO:0000313" key="3">
    <source>
        <dbReference type="Proteomes" id="UP001500897"/>
    </source>
</evidence>
<dbReference type="InterPro" id="IPR024535">
    <property type="entry name" value="RHGA/B-epi-like_pectate_lyase"/>
</dbReference>
<reference evidence="2 3" key="1">
    <citation type="journal article" date="2019" name="Int. J. Syst. Evol. Microbiol.">
        <title>The Global Catalogue of Microorganisms (GCM) 10K type strain sequencing project: providing services to taxonomists for standard genome sequencing and annotation.</title>
        <authorList>
            <consortium name="The Broad Institute Genomics Platform"/>
            <consortium name="The Broad Institute Genome Sequencing Center for Infectious Disease"/>
            <person name="Wu L."/>
            <person name="Ma J."/>
        </authorList>
    </citation>
    <scope>NUCLEOTIDE SEQUENCE [LARGE SCALE GENOMIC DNA]</scope>
    <source>
        <strain evidence="2 3">JCM 14559</strain>
    </source>
</reference>
<accession>A0ABN2WQ64</accession>
<gene>
    <name evidence="2" type="ORF">GCM10009759_26180</name>
</gene>
<comment type="caution">
    <text evidence="2">The sequence shown here is derived from an EMBL/GenBank/DDBJ whole genome shotgun (WGS) entry which is preliminary data.</text>
</comment>
<organism evidence="2 3">
    <name type="scientific">Kitasatospora saccharophila</name>
    <dbReference type="NCBI Taxonomy" id="407973"/>
    <lineage>
        <taxon>Bacteria</taxon>
        <taxon>Bacillati</taxon>
        <taxon>Actinomycetota</taxon>
        <taxon>Actinomycetes</taxon>
        <taxon>Kitasatosporales</taxon>
        <taxon>Streptomycetaceae</taxon>
        <taxon>Kitasatospora</taxon>
    </lineage>
</organism>
<dbReference type="Gene3D" id="2.160.20.10">
    <property type="entry name" value="Single-stranded right-handed beta-helix, Pectin lyase-like"/>
    <property type="match status" value="1"/>
</dbReference>
<protein>
    <recommendedName>
        <fullName evidence="1">Rhamnogalacturonase A/B/Epimerase-like pectate lyase domain-containing protein</fullName>
    </recommendedName>
</protein>
<dbReference type="InterPro" id="IPR012334">
    <property type="entry name" value="Pectin_lyas_fold"/>
</dbReference>
<dbReference type="InterPro" id="IPR011050">
    <property type="entry name" value="Pectin_lyase_fold/virulence"/>
</dbReference>
<sequence length="459" mass="47148">MGENGSARNAGDVLRRRALLTGAAGVAGIAVTAGAPSASAATTGASGVSDWFNVKDYGATGDGSTDDTAKVQAAIDAAAVQGGTVYFPAGRYLVKPSGGTPALTVGGNGVRLTGAGSKASMLVKGDNGMLLRVSGAGPDATGATHRRYCSVEDLGFNGNGKTGLVIELYYNDNTVVRDVYITSNQDICVDGVELWDSRFSNLVVESSTGPLNSSTTPNMWLRNASAASGWGSSTDNTNQVHVTGCRFEAFGTGALWITAGTGSTNNPNGIYVTDCKFETSQMQGGPHFKADSSSKHVHASNIYCYAGNFAPGLATDQQKVQNIIVWSPIASTLENVLIANGSTATVNSGVAVYAGPSTAAVLRNVIGLYGTAPAGAHLYYELTSSGDFRIENSYGNKGAQSSGAVPLTHAPNPPLRQVAGPVSDASFQRAPANGTLAVDTANQRLYVRVNGVWKSSPLS</sequence>
<dbReference type="SUPFAM" id="SSF51126">
    <property type="entry name" value="Pectin lyase-like"/>
    <property type="match status" value="1"/>
</dbReference>
<name>A0ABN2WQ64_9ACTN</name>
<dbReference type="RefSeq" id="WP_344552165.1">
    <property type="nucleotide sequence ID" value="NZ_BAAANS010000014.1"/>
</dbReference>
<evidence type="ECO:0000313" key="2">
    <source>
        <dbReference type="EMBL" id="GAA2096706.1"/>
    </source>
</evidence>
<proteinExistence type="predicted"/>
<dbReference type="InterPro" id="IPR006311">
    <property type="entry name" value="TAT_signal"/>
</dbReference>
<keyword evidence="3" id="KW-1185">Reference proteome</keyword>
<dbReference type="Proteomes" id="UP001500897">
    <property type="component" value="Unassembled WGS sequence"/>
</dbReference>
<dbReference type="EMBL" id="BAAANS010000014">
    <property type="protein sequence ID" value="GAA2096706.1"/>
    <property type="molecule type" value="Genomic_DNA"/>
</dbReference>
<evidence type="ECO:0000259" key="1">
    <source>
        <dbReference type="Pfam" id="PF12708"/>
    </source>
</evidence>